<proteinExistence type="predicted"/>
<gene>
    <name evidence="3" type="ORF">RM479_15990</name>
</gene>
<name>A0ABU2MB54_9ACTN</name>
<evidence type="ECO:0008006" key="5">
    <source>
        <dbReference type="Google" id="ProtNLM"/>
    </source>
</evidence>
<keyword evidence="2" id="KW-1133">Transmembrane helix</keyword>
<feature type="compositionally biased region" description="Basic and acidic residues" evidence="1">
    <location>
        <begin position="31"/>
        <end position="45"/>
    </location>
</feature>
<keyword evidence="2" id="KW-0812">Transmembrane</keyword>
<evidence type="ECO:0000313" key="3">
    <source>
        <dbReference type="EMBL" id="MDT0329913.1"/>
    </source>
</evidence>
<keyword evidence="2" id="KW-0472">Membrane</keyword>
<sequence length="73" mass="8209">MEWAWVIAAVLLVAVVLLVILVVRRNLADDRRVPRSDEPTEERRKYPTGWNRSTGESLNPDDEEGPPGQRGGV</sequence>
<keyword evidence="4" id="KW-1185">Reference proteome</keyword>
<evidence type="ECO:0000256" key="2">
    <source>
        <dbReference type="SAM" id="Phobius"/>
    </source>
</evidence>
<dbReference type="RefSeq" id="WP_311512518.1">
    <property type="nucleotide sequence ID" value="NZ_JAVREP010000010.1"/>
</dbReference>
<comment type="caution">
    <text evidence="3">The sequence shown here is derived from an EMBL/GenBank/DDBJ whole genome shotgun (WGS) entry which is preliminary data.</text>
</comment>
<organism evidence="3 4">
    <name type="scientific">Nocardiopsis lambiniae</name>
    <dbReference type="NCBI Taxonomy" id="3075539"/>
    <lineage>
        <taxon>Bacteria</taxon>
        <taxon>Bacillati</taxon>
        <taxon>Actinomycetota</taxon>
        <taxon>Actinomycetes</taxon>
        <taxon>Streptosporangiales</taxon>
        <taxon>Nocardiopsidaceae</taxon>
        <taxon>Nocardiopsis</taxon>
    </lineage>
</organism>
<feature type="transmembrane region" description="Helical" evidence="2">
    <location>
        <begin position="6"/>
        <end position="23"/>
    </location>
</feature>
<evidence type="ECO:0000313" key="4">
    <source>
        <dbReference type="Proteomes" id="UP001183390"/>
    </source>
</evidence>
<feature type="region of interest" description="Disordered" evidence="1">
    <location>
        <begin position="31"/>
        <end position="73"/>
    </location>
</feature>
<accession>A0ABU2MB54</accession>
<evidence type="ECO:0000256" key="1">
    <source>
        <dbReference type="SAM" id="MobiDB-lite"/>
    </source>
</evidence>
<protein>
    <recommendedName>
        <fullName evidence="5">Secreted protein</fullName>
    </recommendedName>
</protein>
<dbReference type="Proteomes" id="UP001183390">
    <property type="component" value="Unassembled WGS sequence"/>
</dbReference>
<reference evidence="4" key="1">
    <citation type="submission" date="2023-07" db="EMBL/GenBank/DDBJ databases">
        <title>30 novel species of actinomycetes from the DSMZ collection.</title>
        <authorList>
            <person name="Nouioui I."/>
        </authorList>
    </citation>
    <scope>NUCLEOTIDE SEQUENCE [LARGE SCALE GENOMIC DNA]</scope>
    <source>
        <strain evidence="4">DSM 44743</strain>
    </source>
</reference>
<dbReference type="EMBL" id="JAVREP010000010">
    <property type="protein sequence ID" value="MDT0329913.1"/>
    <property type="molecule type" value="Genomic_DNA"/>
</dbReference>